<dbReference type="SUPFAM" id="SSF54427">
    <property type="entry name" value="NTF2-like"/>
    <property type="match status" value="1"/>
</dbReference>
<feature type="domain" description="SnoaL-like" evidence="1">
    <location>
        <begin position="27"/>
        <end position="127"/>
    </location>
</feature>
<proteinExistence type="predicted"/>
<dbReference type="InterPro" id="IPR032710">
    <property type="entry name" value="NTF2-like_dom_sf"/>
</dbReference>
<accession>A0ABY2AIL2</accession>
<keyword evidence="3" id="KW-1185">Reference proteome</keyword>
<sequence>MRKPVNERWRSIKESMMQPYLKRFETLFTNLTVDSLAQLDSIYTEEVVFKDPAHTVEGLDALTAYFSGLCNDLTHCRFEIFERAFNDNVCFLQWQMSFSHPKLQQGKEILVPGCSVLKFNDNGIYQHTDFFDMGTMLYEQVPLLGGVVNFLKRRLAA</sequence>
<dbReference type="InterPro" id="IPR037401">
    <property type="entry name" value="SnoaL-like"/>
</dbReference>
<protein>
    <submittedName>
        <fullName evidence="2">Nuclear transport factor 2 family protein</fullName>
    </submittedName>
</protein>
<dbReference type="Proteomes" id="UP000292554">
    <property type="component" value="Unassembled WGS sequence"/>
</dbReference>
<name>A0ABY2AIL2_9GAMM</name>
<evidence type="ECO:0000313" key="3">
    <source>
        <dbReference type="Proteomes" id="UP000292554"/>
    </source>
</evidence>
<evidence type="ECO:0000313" key="2">
    <source>
        <dbReference type="EMBL" id="TCI02523.1"/>
    </source>
</evidence>
<organism evidence="2 3">
    <name type="scientific">Corallincola luteus</name>
    <dbReference type="NCBI Taxonomy" id="1775177"/>
    <lineage>
        <taxon>Bacteria</taxon>
        <taxon>Pseudomonadati</taxon>
        <taxon>Pseudomonadota</taxon>
        <taxon>Gammaproteobacteria</taxon>
        <taxon>Alteromonadales</taxon>
        <taxon>Psychromonadaceae</taxon>
        <taxon>Corallincola</taxon>
    </lineage>
</organism>
<reference evidence="2 3" key="1">
    <citation type="submission" date="2019-02" db="EMBL/GenBank/DDBJ databases">
        <title>Corallincola luteus sp. nov., a marine bacterium isolated from surface sediment of Bohai Sea in China.</title>
        <authorList>
            <person name="Ren Q."/>
        </authorList>
    </citation>
    <scope>NUCLEOTIDE SEQUENCE [LARGE SCALE GENOMIC DNA]</scope>
    <source>
        <strain evidence="2 3">DASS28</strain>
    </source>
</reference>
<dbReference type="Pfam" id="PF12680">
    <property type="entry name" value="SnoaL_2"/>
    <property type="match status" value="1"/>
</dbReference>
<gene>
    <name evidence="2" type="ORF">EZV61_14315</name>
</gene>
<dbReference type="EMBL" id="SJXE01000007">
    <property type="protein sequence ID" value="TCI02523.1"/>
    <property type="molecule type" value="Genomic_DNA"/>
</dbReference>
<comment type="caution">
    <text evidence="2">The sequence shown here is derived from an EMBL/GenBank/DDBJ whole genome shotgun (WGS) entry which is preliminary data.</text>
</comment>
<evidence type="ECO:0000259" key="1">
    <source>
        <dbReference type="Pfam" id="PF12680"/>
    </source>
</evidence>
<dbReference type="Gene3D" id="3.10.450.50">
    <property type="match status" value="1"/>
</dbReference>